<name>A0A3B3TFV8_9TELE</name>
<reference evidence="2" key="2">
    <citation type="submission" date="2025-09" db="UniProtKB">
        <authorList>
            <consortium name="Ensembl"/>
        </authorList>
    </citation>
    <scope>IDENTIFICATION</scope>
</reference>
<dbReference type="Proteomes" id="UP000261540">
    <property type="component" value="Unplaced"/>
</dbReference>
<feature type="region of interest" description="Disordered" evidence="1">
    <location>
        <begin position="114"/>
        <end position="178"/>
    </location>
</feature>
<keyword evidence="3" id="KW-1185">Reference proteome</keyword>
<dbReference type="AlphaFoldDB" id="A0A3B3TFV8"/>
<protein>
    <submittedName>
        <fullName evidence="2">Oogenesis-related gene</fullName>
    </submittedName>
</protein>
<evidence type="ECO:0000313" key="3">
    <source>
        <dbReference type="Proteomes" id="UP000261540"/>
    </source>
</evidence>
<accession>A0A3B3TFV8</accession>
<reference evidence="2" key="1">
    <citation type="submission" date="2025-08" db="UniProtKB">
        <authorList>
            <consortium name="Ensembl"/>
        </authorList>
    </citation>
    <scope>IDENTIFICATION</scope>
</reference>
<evidence type="ECO:0000256" key="1">
    <source>
        <dbReference type="SAM" id="MobiDB-lite"/>
    </source>
</evidence>
<dbReference type="Ensembl" id="ENSPKIT00000022585.1">
    <property type="protein sequence ID" value="ENSPKIP00000041550.1"/>
    <property type="gene ID" value="ENSPKIG00000018053.1"/>
</dbReference>
<feature type="compositionally biased region" description="Acidic residues" evidence="1">
    <location>
        <begin position="142"/>
        <end position="157"/>
    </location>
</feature>
<sequence length="201" mass="22708">MVLFVNQDAAVARKDGVLSAFLRRLSQSWPVRFTMRALNGFWWLLGFSRPEISHTSAVQLGSPPARQCRTGRKRLRRITRLFLAVLPRRVQSLLGYPVCTSIGCSVSPDVRCSPTKPCGKGSKRKQDDVDEDDEQPSWVEALTEELADEDCQEDPDYEPSTLETDSEEYRTHNDTESDIEIEKVGNIARIKDLLTDVVPDP</sequence>
<organism evidence="2 3">
    <name type="scientific">Paramormyrops kingsleyae</name>
    <dbReference type="NCBI Taxonomy" id="1676925"/>
    <lineage>
        <taxon>Eukaryota</taxon>
        <taxon>Metazoa</taxon>
        <taxon>Chordata</taxon>
        <taxon>Craniata</taxon>
        <taxon>Vertebrata</taxon>
        <taxon>Euteleostomi</taxon>
        <taxon>Actinopterygii</taxon>
        <taxon>Neopterygii</taxon>
        <taxon>Teleostei</taxon>
        <taxon>Osteoglossocephala</taxon>
        <taxon>Osteoglossomorpha</taxon>
        <taxon>Osteoglossiformes</taxon>
        <taxon>Mormyridae</taxon>
        <taxon>Paramormyrops</taxon>
    </lineage>
</organism>
<evidence type="ECO:0000313" key="2">
    <source>
        <dbReference type="Ensembl" id="ENSPKIP00000041550.1"/>
    </source>
</evidence>
<feature type="compositionally biased region" description="Basic and acidic residues" evidence="1">
    <location>
        <begin position="167"/>
        <end position="178"/>
    </location>
</feature>
<dbReference type="GeneTree" id="ENSGT00390000006809"/>
<proteinExistence type="predicted"/>